<reference evidence="1 2" key="1">
    <citation type="journal article" date="2019" name="Nat. Ecol. Evol.">
        <title>Megaphylogeny resolves global patterns of mushroom evolution.</title>
        <authorList>
            <person name="Varga T."/>
            <person name="Krizsan K."/>
            <person name="Foldi C."/>
            <person name="Dima B."/>
            <person name="Sanchez-Garcia M."/>
            <person name="Sanchez-Ramirez S."/>
            <person name="Szollosi G.J."/>
            <person name="Szarkandi J.G."/>
            <person name="Papp V."/>
            <person name="Albert L."/>
            <person name="Andreopoulos W."/>
            <person name="Angelini C."/>
            <person name="Antonin V."/>
            <person name="Barry K.W."/>
            <person name="Bougher N.L."/>
            <person name="Buchanan P."/>
            <person name="Buyck B."/>
            <person name="Bense V."/>
            <person name="Catcheside P."/>
            <person name="Chovatia M."/>
            <person name="Cooper J."/>
            <person name="Damon W."/>
            <person name="Desjardin D."/>
            <person name="Finy P."/>
            <person name="Geml J."/>
            <person name="Haridas S."/>
            <person name="Hughes K."/>
            <person name="Justo A."/>
            <person name="Karasinski D."/>
            <person name="Kautmanova I."/>
            <person name="Kiss B."/>
            <person name="Kocsube S."/>
            <person name="Kotiranta H."/>
            <person name="LaButti K.M."/>
            <person name="Lechner B.E."/>
            <person name="Liimatainen K."/>
            <person name="Lipzen A."/>
            <person name="Lukacs Z."/>
            <person name="Mihaltcheva S."/>
            <person name="Morgado L.N."/>
            <person name="Niskanen T."/>
            <person name="Noordeloos M.E."/>
            <person name="Ohm R.A."/>
            <person name="Ortiz-Santana B."/>
            <person name="Ovrebo C."/>
            <person name="Racz N."/>
            <person name="Riley R."/>
            <person name="Savchenko A."/>
            <person name="Shiryaev A."/>
            <person name="Soop K."/>
            <person name="Spirin V."/>
            <person name="Szebenyi C."/>
            <person name="Tomsovsky M."/>
            <person name="Tulloss R.E."/>
            <person name="Uehling J."/>
            <person name="Grigoriev I.V."/>
            <person name="Vagvolgyi C."/>
            <person name="Papp T."/>
            <person name="Martin F.M."/>
            <person name="Miettinen O."/>
            <person name="Hibbett D.S."/>
            <person name="Nagy L.G."/>
        </authorList>
    </citation>
    <scope>NUCLEOTIDE SEQUENCE [LARGE SCALE GENOMIC DNA]</scope>
    <source>
        <strain evidence="1 2">NL-1719</strain>
    </source>
</reference>
<protein>
    <submittedName>
        <fullName evidence="1">Uncharacterized protein</fullName>
    </submittedName>
</protein>
<name>A0ACD3AY29_9AGAR</name>
<organism evidence="1 2">
    <name type="scientific">Pluteus cervinus</name>
    <dbReference type="NCBI Taxonomy" id="181527"/>
    <lineage>
        <taxon>Eukaryota</taxon>
        <taxon>Fungi</taxon>
        <taxon>Dikarya</taxon>
        <taxon>Basidiomycota</taxon>
        <taxon>Agaricomycotina</taxon>
        <taxon>Agaricomycetes</taxon>
        <taxon>Agaricomycetidae</taxon>
        <taxon>Agaricales</taxon>
        <taxon>Pluteineae</taxon>
        <taxon>Pluteaceae</taxon>
        <taxon>Pluteus</taxon>
    </lineage>
</organism>
<sequence>MNFDFLGPQESPVPFTSSLLLHHYDRLSFLLRSNLVSSRNEGERVVNASKFGQHYYNIDPVPYIRLVAIFQVALCFGGGRARSLAKGPRGIGSCSCYARLSSRARETTGGFAILLLFPVQDRATLAAGKTVGGNFIDIPIVCETGSGMTNPRVGANGSTAFYSCLPGPTRNWTVSR</sequence>
<gene>
    <name evidence="1" type="ORF">BDN72DRAFT_525410</name>
</gene>
<dbReference type="Proteomes" id="UP000308600">
    <property type="component" value="Unassembled WGS sequence"/>
</dbReference>
<proteinExistence type="predicted"/>
<evidence type="ECO:0000313" key="1">
    <source>
        <dbReference type="EMBL" id="TFK70686.1"/>
    </source>
</evidence>
<dbReference type="EMBL" id="ML208309">
    <property type="protein sequence ID" value="TFK70686.1"/>
    <property type="molecule type" value="Genomic_DNA"/>
</dbReference>
<accession>A0ACD3AY29</accession>
<evidence type="ECO:0000313" key="2">
    <source>
        <dbReference type="Proteomes" id="UP000308600"/>
    </source>
</evidence>
<keyword evidence="2" id="KW-1185">Reference proteome</keyword>